<sequence length="85" mass="9519">MSLYCGESGFDSCVWTINFCRSSQRTTSLADIQTKLPFNSKALGKQTKENITRPHLHIRHILDSEDDGEGEVEGDDAMQLDGDEE</sequence>
<gene>
    <name evidence="2" type="ORF">M404DRAFT_1008827</name>
</gene>
<organism evidence="2 3">
    <name type="scientific">Pisolithus tinctorius Marx 270</name>
    <dbReference type="NCBI Taxonomy" id="870435"/>
    <lineage>
        <taxon>Eukaryota</taxon>
        <taxon>Fungi</taxon>
        <taxon>Dikarya</taxon>
        <taxon>Basidiomycota</taxon>
        <taxon>Agaricomycotina</taxon>
        <taxon>Agaricomycetes</taxon>
        <taxon>Agaricomycetidae</taxon>
        <taxon>Boletales</taxon>
        <taxon>Sclerodermatineae</taxon>
        <taxon>Pisolithaceae</taxon>
        <taxon>Pisolithus</taxon>
    </lineage>
</organism>
<protein>
    <submittedName>
        <fullName evidence="2">Uncharacterized protein</fullName>
    </submittedName>
</protein>
<dbReference type="Proteomes" id="UP000054217">
    <property type="component" value="Unassembled WGS sequence"/>
</dbReference>
<dbReference type="AlphaFoldDB" id="A0A0C3I923"/>
<dbReference type="EMBL" id="KN832151">
    <property type="protein sequence ID" value="KIN93612.1"/>
    <property type="molecule type" value="Genomic_DNA"/>
</dbReference>
<evidence type="ECO:0000313" key="3">
    <source>
        <dbReference type="Proteomes" id="UP000054217"/>
    </source>
</evidence>
<dbReference type="HOGENOM" id="CLU_2513548_0_0_1"/>
<feature type="region of interest" description="Disordered" evidence="1">
    <location>
        <begin position="60"/>
        <end position="85"/>
    </location>
</feature>
<evidence type="ECO:0000256" key="1">
    <source>
        <dbReference type="SAM" id="MobiDB-lite"/>
    </source>
</evidence>
<evidence type="ECO:0000313" key="2">
    <source>
        <dbReference type="EMBL" id="KIN93612.1"/>
    </source>
</evidence>
<proteinExistence type="predicted"/>
<accession>A0A0C3I923</accession>
<reference evidence="3" key="2">
    <citation type="submission" date="2015-01" db="EMBL/GenBank/DDBJ databases">
        <title>Evolutionary Origins and Diversification of the Mycorrhizal Mutualists.</title>
        <authorList>
            <consortium name="DOE Joint Genome Institute"/>
            <consortium name="Mycorrhizal Genomics Consortium"/>
            <person name="Kohler A."/>
            <person name="Kuo A."/>
            <person name="Nagy L.G."/>
            <person name="Floudas D."/>
            <person name="Copeland A."/>
            <person name="Barry K.W."/>
            <person name="Cichocki N."/>
            <person name="Veneault-Fourrey C."/>
            <person name="LaButti K."/>
            <person name="Lindquist E.A."/>
            <person name="Lipzen A."/>
            <person name="Lundell T."/>
            <person name="Morin E."/>
            <person name="Murat C."/>
            <person name="Riley R."/>
            <person name="Ohm R."/>
            <person name="Sun H."/>
            <person name="Tunlid A."/>
            <person name="Henrissat B."/>
            <person name="Grigoriev I.V."/>
            <person name="Hibbett D.S."/>
            <person name="Martin F."/>
        </authorList>
    </citation>
    <scope>NUCLEOTIDE SEQUENCE [LARGE SCALE GENOMIC DNA]</scope>
    <source>
        <strain evidence="3">Marx 270</strain>
    </source>
</reference>
<feature type="compositionally biased region" description="Acidic residues" evidence="1">
    <location>
        <begin position="64"/>
        <end position="85"/>
    </location>
</feature>
<dbReference type="InParanoid" id="A0A0C3I923"/>
<reference evidence="2 3" key="1">
    <citation type="submission" date="2014-04" db="EMBL/GenBank/DDBJ databases">
        <authorList>
            <consortium name="DOE Joint Genome Institute"/>
            <person name="Kuo A."/>
            <person name="Kohler A."/>
            <person name="Costa M.D."/>
            <person name="Nagy L.G."/>
            <person name="Floudas D."/>
            <person name="Copeland A."/>
            <person name="Barry K.W."/>
            <person name="Cichocki N."/>
            <person name="Veneault-Fourrey C."/>
            <person name="LaButti K."/>
            <person name="Lindquist E.A."/>
            <person name="Lipzen A."/>
            <person name="Lundell T."/>
            <person name="Morin E."/>
            <person name="Murat C."/>
            <person name="Sun H."/>
            <person name="Tunlid A."/>
            <person name="Henrissat B."/>
            <person name="Grigoriev I.V."/>
            <person name="Hibbett D.S."/>
            <person name="Martin F."/>
            <person name="Nordberg H.P."/>
            <person name="Cantor M.N."/>
            <person name="Hua S.X."/>
        </authorList>
    </citation>
    <scope>NUCLEOTIDE SEQUENCE [LARGE SCALE GENOMIC DNA]</scope>
    <source>
        <strain evidence="2 3">Marx 270</strain>
    </source>
</reference>
<name>A0A0C3I923_PISTI</name>
<keyword evidence="3" id="KW-1185">Reference proteome</keyword>